<proteinExistence type="predicted"/>
<dbReference type="Gene3D" id="2.30.130.40">
    <property type="entry name" value="LON domain-like"/>
    <property type="match status" value="1"/>
</dbReference>
<dbReference type="PROSITE" id="PS51787">
    <property type="entry name" value="LON_N"/>
    <property type="match status" value="1"/>
</dbReference>
<dbReference type="SMART" id="SM00464">
    <property type="entry name" value="LON"/>
    <property type="match status" value="1"/>
</dbReference>
<name>A0A7C3C4W4_9PROT</name>
<accession>A0A7C3C4W4</accession>
<dbReference type="EMBL" id="DRMN01000159">
    <property type="protein sequence ID" value="HFB54743.1"/>
    <property type="molecule type" value="Genomic_DNA"/>
</dbReference>
<evidence type="ECO:0000313" key="2">
    <source>
        <dbReference type="EMBL" id="HFB54743.1"/>
    </source>
</evidence>
<dbReference type="SUPFAM" id="SSF88697">
    <property type="entry name" value="PUA domain-like"/>
    <property type="match status" value="1"/>
</dbReference>
<protein>
    <recommendedName>
        <fullName evidence="1">Lon N-terminal domain-containing protein</fullName>
    </recommendedName>
</protein>
<reference evidence="2" key="1">
    <citation type="journal article" date="2020" name="mSystems">
        <title>Genome- and Community-Level Interaction Insights into Carbon Utilization and Element Cycling Functions of Hydrothermarchaeota in Hydrothermal Sediment.</title>
        <authorList>
            <person name="Zhou Z."/>
            <person name="Liu Y."/>
            <person name="Xu W."/>
            <person name="Pan J."/>
            <person name="Luo Z.H."/>
            <person name="Li M."/>
        </authorList>
    </citation>
    <scope>NUCLEOTIDE SEQUENCE [LARGE SCALE GENOMIC DNA]</scope>
    <source>
        <strain evidence="2">HyVt-489</strain>
    </source>
</reference>
<dbReference type="AlphaFoldDB" id="A0A7C3C4W4"/>
<dbReference type="PANTHER" id="PTHR46732:SF8">
    <property type="entry name" value="ATP-DEPENDENT PROTEASE LA (LON) DOMAIN PROTEIN"/>
    <property type="match status" value="1"/>
</dbReference>
<sequence>MSAHMKALAKRTSPKNVCLFPVSGTVLLPGCDLPLNVFEPRYLNMVDDALKSDRLIGVVQPLEKNTSGQEGFAGMRTIGALGRICQFAETEDGRYMIVLRGLKRFRLMGHADTDDANTPYAIGHVSYDEFTGDIEIHNTTQDPEAFSADKGARGALTMAMKSYANTLGVKLDWDSLKEIPLNRLVDQAAMISPFGADDKQSLLEARSHEDRRRLLIGLMHLYSDIPQDDHPTVQ</sequence>
<feature type="domain" description="Lon N-terminal" evidence="1">
    <location>
        <begin position="17"/>
        <end position="223"/>
    </location>
</feature>
<dbReference type="InterPro" id="IPR046336">
    <property type="entry name" value="Lon_prtase_N_sf"/>
</dbReference>
<dbReference type="Pfam" id="PF02190">
    <property type="entry name" value="LON_substr_bdg"/>
    <property type="match status" value="1"/>
</dbReference>
<comment type="caution">
    <text evidence="2">The sequence shown here is derived from an EMBL/GenBank/DDBJ whole genome shotgun (WGS) entry which is preliminary data.</text>
</comment>
<dbReference type="PANTHER" id="PTHR46732">
    <property type="entry name" value="ATP-DEPENDENT PROTEASE LA (LON) DOMAIN PROTEIN"/>
    <property type="match status" value="1"/>
</dbReference>
<gene>
    <name evidence="2" type="ORF">ENJ46_02375</name>
</gene>
<dbReference type="InterPro" id="IPR015947">
    <property type="entry name" value="PUA-like_sf"/>
</dbReference>
<dbReference type="InterPro" id="IPR003111">
    <property type="entry name" value="Lon_prtase_N"/>
</dbReference>
<dbReference type="Proteomes" id="UP000886042">
    <property type="component" value="Unassembled WGS sequence"/>
</dbReference>
<evidence type="ECO:0000259" key="1">
    <source>
        <dbReference type="PROSITE" id="PS51787"/>
    </source>
</evidence>
<organism evidence="2">
    <name type="scientific">Hellea balneolensis</name>
    <dbReference type="NCBI Taxonomy" id="287478"/>
    <lineage>
        <taxon>Bacteria</taxon>
        <taxon>Pseudomonadati</taxon>
        <taxon>Pseudomonadota</taxon>
        <taxon>Alphaproteobacteria</taxon>
        <taxon>Maricaulales</taxon>
        <taxon>Robiginitomaculaceae</taxon>
        <taxon>Hellea</taxon>
    </lineage>
</organism>